<accession>A0A2X3M5M0</accession>
<dbReference type="InterPro" id="IPR027417">
    <property type="entry name" value="P-loop_NTPase"/>
</dbReference>
<evidence type="ECO:0000313" key="2">
    <source>
        <dbReference type="Proteomes" id="UP000250991"/>
    </source>
</evidence>
<proteinExistence type="predicted"/>
<reference evidence="1 2" key="1">
    <citation type="submission" date="2018-06" db="EMBL/GenBank/DDBJ databases">
        <authorList>
            <consortium name="Pathogen Informatics"/>
            <person name="Doyle S."/>
        </authorList>
    </citation>
    <scope>NUCLEOTIDE SEQUENCE [LARGE SCALE GENOMIC DNA]</scope>
    <source>
        <strain evidence="1 2">NCTC8009</strain>
    </source>
</reference>
<dbReference type="EMBL" id="UARW01000010">
    <property type="protein sequence ID" value="SQD07030.1"/>
    <property type="molecule type" value="Genomic_DNA"/>
</dbReference>
<dbReference type="Gene3D" id="3.40.50.300">
    <property type="entry name" value="P-loop containing nucleotide triphosphate hydrolases"/>
    <property type="match status" value="1"/>
</dbReference>
<dbReference type="Proteomes" id="UP000250991">
    <property type="component" value="Unassembled WGS sequence"/>
</dbReference>
<dbReference type="AlphaFoldDB" id="A0A2X3M5M0"/>
<name>A0A2X3M5M0_ECOLX</name>
<gene>
    <name evidence="1" type="primary">dnaC_5</name>
    <name evidence="1" type="ORF">NCTC8009_07646</name>
</gene>
<sequence>MIITVADIMSAMKDTFRNSGTSEEQLLNDLSNVDLLVIDEIGVQTESKYEKVIINQIVDRRSSSNAQPGC</sequence>
<evidence type="ECO:0000313" key="1">
    <source>
        <dbReference type="EMBL" id="SQD07030.1"/>
    </source>
</evidence>
<organism evidence="1 2">
    <name type="scientific">Escherichia coli</name>
    <dbReference type="NCBI Taxonomy" id="562"/>
    <lineage>
        <taxon>Bacteria</taxon>
        <taxon>Pseudomonadati</taxon>
        <taxon>Pseudomonadota</taxon>
        <taxon>Gammaproteobacteria</taxon>
        <taxon>Enterobacterales</taxon>
        <taxon>Enterobacteriaceae</taxon>
        <taxon>Escherichia</taxon>
    </lineage>
</organism>
<protein>
    <submittedName>
        <fullName evidence="1">DNA replication protein</fullName>
    </submittedName>
</protein>